<feature type="domain" description="Endonuclease/exonuclease/phosphatase" evidence="9">
    <location>
        <begin position="9"/>
        <end position="246"/>
    </location>
</feature>
<accession>A0A7K3M075</accession>
<dbReference type="PANTHER" id="PTHR15822:SF4">
    <property type="entry name" value="TYROSYL-DNA PHOSPHODIESTERASE 2"/>
    <property type="match status" value="1"/>
</dbReference>
<keyword evidence="6" id="KW-0378">Hydrolase</keyword>
<evidence type="ECO:0000313" key="11">
    <source>
        <dbReference type="Proteomes" id="UP000460435"/>
    </source>
</evidence>
<evidence type="ECO:0000256" key="7">
    <source>
        <dbReference type="ARBA" id="ARBA00022842"/>
    </source>
</evidence>
<evidence type="ECO:0000256" key="4">
    <source>
        <dbReference type="ARBA" id="ARBA00022723"/>
    </source>
</evidence>
<dbReference type="GO" id="GO:0006281">
    <property type="term" value="P:DNA repair"/>
    <property type="evidence" value="ECO:0007669"/>
    <property type="project" value="UniProtKB-KW"/>
</dbReference>
<keyword evidence="3" id="KW-0540">Nuclease</keyword>
<dbReference type="SUPFAM" id="SSF56219">
    <property type="entry name" value="DNase I-like"/>
    <property type="match status" value="1"/>
</dbReference>
<evidence type="ECO:0000259" key="9">
    <source>
        <dbReference type="Pfam" id="PF03372"/>
    </source>
</evidence>
<dbReference type="InterPro" id="IPR036691">
    <property type="entry name" value="Endo/exonu/phosph_ase_sf"/>
</dbReference>
<dbReference type="RefSeq" id="WP_162449417.1">
    <property type="nucleotide sequence ID" value="NZ_WLZY01000002.1"/>
</dbReference>
<keyword evidence="5" id="KW-0227">DNA damage</keyword>
<keyword evidence="8" id="KW-0234">DNA repair</keyword>
<keyword evidence="10" id="KW-0255">Endonuclease</keyword>
<comment type="caution">
    <text evidence="10">The sequence shown here is derived from an EMBL/GenBank/DDBJ whole genome shotgun (WGS) entry which is preliminary data.</text>
</comment>
<evidence type="ECO:0000256" key="8">
    <source>
        <dbReference type="ARBA" id="ARBA00023204"/>
    </source>
</evidence>
<dbReference type="AlphaFoldDB" id="A0A7K3M075"/>
<comment type="cofactor">
    <cofactor evidence="2">
        <name>Mg(2+)</name>
        <dbReference type="ChEBI" id="CHEBI:18420"/>
    </cofactor>
</comment>
<dbReference type="Gene3D" id="3.60.10.10">
    <property type="entry name" value="Endonuclease/exonuclease/phosphatase"/>
    <property type="match status" value="1"/>
</dbReference>
<keyword evidence="7" id="KW-0460">Magnesium</keyword>
<dbReference type="EMBL" id="WLZY01000002">
    <property type="protein sequence ID" value="NDL56696.1"/>
    <property type="molecule type" value="Genomic_DNA"/>
</dbReference>
<dbReference type="InterPro" id="IPR005135">
    <property type="entry name" value="Endo/exonuclease/phosphatase"/>
</dbReference>
<organism evidence="10 11">
    <name type="scientific">Phytoactinopolyspora mesophila</name>
    <dbReference type="NCBI Taxonomy" id="2650750"/>
    <lineage>
        <taxon>Bacteria</taxon>
        <taxon>Bacillati</taxon>
        <taxon>Actinomycetota</taxon>
        <taxon>Actinomycetes</taxon>
        <taxon>Jiangellales</taxon>
        <taxon>Jiangellaceae</taxon>
        <taxon>Phytoactinopolyspora</taxon>
    </lineage>
</organism>
<keyword evidence="11" id="KW-1185">Reference proteome</keyword>
<dbReference type="GO" id="GO:0046872">
    <property type="term" value="F:metal ion binding"/>
    <property type="evidence" value="ECO:0007669"/>
    <property type="project" value="UniProtKB-KW"/>
</dbReference>
<protein>
    <submittedName>
        <fullName evidence="10">Endonuclease</fullName>
    </submittedName>
</protein>
<dbReference type="PANTHER" id="PTHR15822">
    <property type="entry name" value="TRAF AND TNF RECEPTOR-ASSOCIATED PROTEIN"/>
    <property type="match status" value="1"/>
</dbReference>
<keyword evidence="4" id="KW-0479">Metal-binding</keyword>
<dbReference type="GO" id="GO:0016787">
    <property type="term" value="F:hydrolase activity"/>
    <property type="evidence" value="ECO:0007669"/>
    <property type="project" value="UniProtKB-KW"/>
</dbReference>
<dbReference type="InterPro" id="IPR051547">
    <property type="entry name" value="TDP2-like"/>
</dbReference>
<dbReference type="Proteomes" id="UP000460435">
    <property type="component" value="Unassembled WGS sequence"/>
</dbReference>
<evidence type="ECO:0000256" key="6">
    <source>
        <dbReference type="ARBA" id="ARBA00022801"/>
    </source>
</evidence>
<dbReference type="Pfam" id="PF03372">
    <property type="entry name" value="Exo_endo_phos"/>
    <property type="match status" value="1"/>
</dbReference>
<evidence type="ECO:0000256" key="1">
    <source>
        <dbReference type="ARBA" id="ARBA00001936"/>
    </source>
</evidence>
<sequence>MRPFTFVAMTYNIWGGHRLTERTRALQSLFKLREPDVFGVQELQPESRVVLDDALPEHSRVEDDFPGWATQSNIWWRDDVFTLEDYGAEDIGIRSEHARLFWVRLRPSGTGDLPSLLFSTAHLTWPGHPQERVDDVNPRVGQARQAVAVLNRLAPDGPCLFTGDMNDYARPLWPLREAGFTDSFTALGTTSPPTHPVFPLVEPGQGWAPAESPQKAIDWLFHRGPLRPRCSEVVEFFFEGQAPSDHKPVTATYTLR</sequence>
<evidence type="ECO:0000256" key="3">
    <source>
        <dbReference type="ARBA" id="ARBA00022722"/>
    </source>
</evidence>
<proteinExistence type="predicted"/>
<gene>
    <name evidence="10" type="ORF">F7O44_06390</name>
</gene>
<reference evidence="10 11" key="1">
    <citation type="submission" date="2019-11" db="EMBL/GenBank/DDBJ databases">
        <authorList>
            <person name="Li X.-J."/>
            <person name="Feng X.-M."/>
        </authorList>
    </citation>
    <scope>NUCLEOTIDE SEQUENCE [LARGE SCALE GENOMIC DNA]</scope>
    <source>
        <strain evidence="10 11">XMNu-373</strain>
    </source>
</reference>
<evidence type="ECO:0000313" key="10">
    <source>
        <dbReference type="EMBL" id="NDL56696.1"/>
    </source>
</evidence>
<evidence type="ECO:0000256" key="2">
    <source>
        <dbReference type="ARBA" id="ARBA00001946"/>
    </source>
</evidence>
<dbReference type="GO" id="GO:0004519">
    <property type="term" value="F:endonuclease activity"/>
    <property type="evidence" value="ECO:0007669"/>
    <property type="project" value="UniProtKB-KW"/>
</dbReference>
<evidence type="ECO:0000256" key="5">
    <source>
        <dbReference type="ARBA" id="ARBA00022763"/>
    </source>
</evidence>
<comment type="cofactor">
    <cofactor evidence="1">
        <name>Mn(2+)</name>
        <dbReference type="ChEBI" id="CHEBI:29035"/>
    </cofactor>
</comment>
<name>A0A7K3M075_9ACTN</name>